<feature type="domain" description="CAAX prenyl protease 2/Lysostaphin resistance protein A-like" evidence="3">
    <location>
        <begin position="142"/>
        <end position="237"/>
    </location>
</feature>
<feature type="transmembrane region" description="Helical" evidence="2">
    <location>
        <begin position="201"/>
        <end position="221"/>
    </location>
</feature>
<evidence type="ECO:0000256" key="2">
    <source>
        <dbReference type="SAM" id="Phobius"/>
    </source>
</evidence>
<protein>
    <submittedName>
        <fullName evidence="4">CPBP family intramembrane glutamic endopeptidase</fullName>
        <ecNumber evidence="4">3.4.-.-</ecNumber>
    </submittedName>
</protein>
<evidence type="ECO:0000256" key="1">
    <source>
        <dbReference type="SAM" id="MobiDB-lite"/>
    </source>
</evidence>
<keyword evidence="2" id="KW-0812">Transmembrane</keyword>
<feature type="transmembrane region" description="Helical" evidence="2">
    <location>
        <begin position="139"/>
        <end position="161"/>
    </location>
</feature>
<keyword evidence="2" id="KW-0472">Membrane</keyword>
<dbReference type="Pfam" id="PF02517">
    <property type="entry name" value="Rce1-like"/>
    <property type="match status" value="1"/>
</dbReference>
<accession>A0ABV6R9L7</accession>
<feature type="transmembrane region" description="Helical" evidence="2">
    <location>
        <begin position="32"/>
        <end position="52"/>
    </location>
</feature>
<feature type="compositionally biased region" description="Basic and acidic residues" evidence="1">
    <location>
        <begin position="1"/>
        <end position="12"/>
    </location>
</feature>
<reference evidence="4 5" key="1">
    <citation type="submission" date="2024-09" db="EMBL/GenBank/DDBJ databases">
        <authorList>
            <person name="Sun Q."/>
            <person name="Mori K."/>
        </authorList>
    </citation>
    <scope>NUCLEOTIDE SEQUENCE [LARGE SCALE GENOMIC DNA]</scope>
    <source>
        <strain evidence="4 5">CICC 10874</strain>
    </source>
</reference>
<feature type="transmembrane region" description="Helical" evidence="2">
    <location>
        <begin position="228"/>
        <end position="249"/>
    </location>
</feature>
<evidence type="ECO:0000313" key="4">
    <source>
        <dbReference type="EMBL" id="MFC0673668.1"/>
    </source>
</evidence>
<proteinExistence type="predicted"/>
<dbReference type="EMBL" id="JBHLSV010000006">
    <property type="protein sequence ID" value="MFC0673668.1"/>
    <property type="molecule type" value="Genomic_DNA"/>
</dbReference>
<dbReference type="Proteomes" id="UP001589793">
    <property type="component" value="Unassembled WGS sequence"/>
</dbReference>
<evidence type="ECO:0000313" key="5">
    <source>
        <dbReference type="Proteomes" id="UP001589793"/>
    </source>
</evidence>
<dbReference type="EC" id="3.4.-.-" evidence="4"/>
<organism evidence="4 5">
    <name type="scientific">Brachybacterium hainanense</name>
    <dbReference type="NCBI Taxonomy" id="1541174"/>
    <lineage>
        <taxon>Bacteria</taxon>
        <taxon>Bacillati</taxon>
        <taxon>Actinomycetota</taxon>
        <taxon>Actinomycetes</taxon>
        <taxon>Micrococcales</taxon>
        <taxon>Dermabacteraceae</taxon>
        <taxon>Brachybacterium</taxon>
    </lineage>
</organism>
<comment type="caution">
    <text evidence="4">The sequence shown here is derived from an EMBL/GenBank/DDBJ whole genome shotgun (WGS) entry which is preliminary data.</text>
</comment>
<gene>
    <name evidence="4" type="ORF">ACFFF6_06850</name>
</gene>
<feature type="transmembrane region" description="Helical" evidence="2">
    <location>
        <begin position="58"/>
        <end position="78"/>
    </location>
</feature>
<feature type="region of interest" description="Disordered" evidence="1">
    <location>
        <begin position="1"/>
        <end position="23"/>
    </location>
</feature>
<keyword evidence="2" id="KW-1133">Transmembrane helix</keyword>
<feature type="transmembrane region" description="Helical" evidence="2">
    <location>
        <begin position="98"/>
        <end position="119"/>
    </location>
</feature>
<evidence type="ECO:0000259" key="3">
    <source>
        <dbReference type="Pfam" id="PF02517"/>
    </source>
</evidence>
<sequence length="250" mass="25880">MAATTRHPDSAAHRSAASPTSSASAPVPALRLAAVLAVRPVLILLLGLGLLAANRSLLLANALVVVVDLAALAVVALAMRAEGRSLLDLLRPWRWIDLAWGALMLVILLIGFLASNVAANLIVYGGAPPMPTALPEVPLWAGLLAVLVAPLTIAAAEEAVYRGYAQPRLAGRIGAPLALVLVALVFGLQHIGFALTSPADVAAKVLTTLFAGLILGALMLWMKRIAPLVLGHWGLDLLFLGLPTLALSLS</sequence>
<dbReference type="InterPro" id="IPR003675">
    <property type="entry name" value="Rce1/LyrA-like_dom"/>
</dbReference>
<keyword evidence="5" id="KW-1185">Reference proteome</keyword>
<name>A0ABV6R9L7_9MICO</name>
<feature type="compositionally biased region" description="Low complexity" evidence="1">
    <location>
        <begin position="13"/>
        <end position="23"/>
    </location>
</feature>
<keyword evidence="4" id="KW-0378">Hydrolase</keyword>
<dbReference type="GO" id="GO:0016787">
    <property type="term" value="F:hydrolase activity"/>
    <property type="evidence" value="ECO:0007669"/>
    <property type="project" value="UniProtKB-KW"/>
</dbReference>
<feature type="transmembrane region" description="Helical" evidence="2">
    <location>
        <begin position="173"/>
        <end position="195"/>
    </location>
</feature>
<dbReference type="RefSeq" id="WP_376979423.1">
    <property type="nucleotide sequence ID" value="NZ_JBHLSV010000006.1"/>
</dbReference>